<name>A0ABV9JE67_9LACT</name>
<keyword evidence="3" id="KW-1185">Reference proteome</keyword>
<comment type="caution">
    <text evidence="2">The sequence shown here is derived from an EMBL/GenBank/DDBJ whole genome shotgun (WGS) entry which is preliminary data.</text>
</comment>
<evidence type="ECO:0000256" key="1">
    <source>
        <dbReference type="SAM" id="SignalP"/>
    </source>
</evidence>
<sequence length="139" mass="15090">MKNMEQLSKRTNLKKTVAYGVVIASLLTPAIAFAGTKTTSCYRGSVFMWSNDRVTFSYTGKKIISSYAHQSGGAIIPATMTYKGIRLVSNGSWSRSYQGQYLGGGGIPTPWGAANLVSQLKTMQTWIRGDGHWAAGWVS</sequence>
<organism evidence="2 3">
    <name type="scientific">Lactococcus nasutitermitis</name>
    <dbReference type="NCBI Taxonomy" id="1652957"/>
    <lineage>
        <taxon>Bacteria</taxon>
        <taxon>Bacillati</taxon>
        <taxon>Bacillota</taxon>
        <taxon>Bacilli</taxon>
        <taxon>Lactobacillales</taxon>
        <taxon>Streptococcaceae</taxon>
        <taxon>Lactococcus</taxon>
    </lineage>
</organism>
<protein>
    <submittedName>
        <fullName evidence="2">Uncharacterized protein</fullName>
    </submittedName>
</protein>
<gene>
    <name evidence="2" type="ORF">ACFO26_01975</name>
</gene>
<proteinExistence type="predicted"/>
<accession>A0ABV9JE67</accession>
<evidence type="ECO:0000313" key="2">
    <source>
        <dbReference type="EMBL" id="MFC4651670.1"/>
    </source>
</evidence>
<keyword evidence="1" id="KW-0732">Signal</keyword>
<dbReference type="EMBL" id="JBHSGD010000002">
    <property type="protein sequence ID" value="MFC4651670.1"/>
    <property type="molecule type" value="Genomic_DNA"/>
</dbReference>
<dbReference type="SUPFAM" id="SSF53383">
    <property type="entry name" value="PLP-dependent transferases"/>
    <property type="match status" value="1"/>
</dbReference>
<dbReference type="RefSeq" id="WP_213536608.1">
    <property type="nucleotide sequence ID" value="NZ_BOVQ01000008.1"/>
</dbReference>
<feature type="chain" id="PRO_5046163601" evidence="1">
    <location>
        <begin position="35"/>
        <end position="139"/>
    </location>
</feature>
<reference evidence="3" key="1">
    <citation type="journal article" date="2019" name="Int. J. Syst. Evol. Microbiol.">
        <title>The Global Catalogue of Microorganisms (GCM) 10K type strain sequencing project: providing services to taxonomists for standard genome sequencing and annotation.</title>
        <authorList>
            <consortium name="The Broad Institute Genomics Platform"/>
            <consortium name="The Broad Institute Genome Sequencing Center for Infectious Disease"/>
            <person name="Wu L."/>
            <person name="Ma J."/>
        </authorList>
    </citation>
    <scope>NUCLEOTIDE SEQUENCE [LARGE SCALE GENOMIC DNA]</scope>
    <source>
        <strain evidence="3">CCUG 63287</strain>
    </source>
</reference>
<dbReference type="InterPro" id="IPR015424">
    <property type="entry name" value="PyrdxlP-dep_Trfase"/>
</dbReference>
<evidence type="ECO:0000313" key="3">
    <source>
        <dbReference type="Proteomes" id="UP001595987"/>
    </source>
</evidence>
<feature type="signal peptide" evidence="1">
    <location>
        <begin position="1"/>
        <end position="34"/>
    </location>
</feature>
<dbReference type="Proteomes" id="UP001595987">
    <property type="component" value="Unassembled WGS sequence"/>
</dbReference>